<sequence>MMKSWLNLAGTVAGAVGAHVLYLAAGGLAPLIIECLLWANAVSGASVLFFTLNGAEVSRRLGAPRIFAGRNAEVKLEVTQRSLLPVCWMVVREYWVQEGQGVSSCKSLLCFPWTASTVSLSYSLDDVGRGQYVLERTELLCGDLFGLFTKRRVVKAEAAFTVYPAPESFGLRGVPGAESESRGKPSRLLRTTGVSAGVRAYAAGDPLSWIDWKATARRGSLQTQVRSGAVKPSRIIVLDTDPGCGGVDTGCECVHSAGKGGEGRKSARSAKKGRNGSEDRSGISRKSDRSRENAWGEKSGSPAWTLVPNSANRNYLDGTDEHPRANRRLAFGKSRHIRGKHAASGPCGLGQAMLEKRIRLAAYAVLEPDTGTGGIVTGTSFRERAVLAQSAQPYSFPGFQGASSFDPDDGAPVPFANASLELLAAVRGETGKGVHMLRKEHASQGPGVTLLYLTSCLDEALIVCAMELLAARRPLQIVYVSQSHMLTSQEQKRLSVLREAGVETACFAAAEDRSAEAPVAGYGQRAENSGSDVNKRTFFIKKHKAKRMKVPASAEYSAGIQEMEKASRNTYSGNVSRSSGSDDFFNEHSSVPHSIAGDKEKPQEGGTEDAIG</sequence>
<evidence type="ECO:0000256" key="1">
    <source>
        <dbReference type="SAM" id="MobiDB-lite"/>
    </source>
</evidence>
<feature type="compositionally biased region" description="Basic and acidic residues" evidence="1">
    <location>
        <begin position="275"/>
        <end position="295"/>
    </location>
</feature>
<evidence type="ECO:0000313" key="6">
    <source>
        <dbReference type="Proteomes" id="UP001527202"/>
    </source>
</evidence>
<dbReference type="EMBL" id="JAMDMJ010000007">
    <property type="protein sequence ID" value="MCY9595332.1"/>
    <property type="molecule type" value="Genomic_DNA"/>
</dbReference>
<dbReference type="GeneID" id="95378522"/>
<dbReference type="RefSeq" id="WP_042234977.1">
    <property type="nucleotide sequence ID" value="NZ_CP026520.1"/>
</dbReference>
<feature type="region of interest" description="Disordered" evidence="1">
    <location>
        <begin position="255"/>
        <end position="309"/>
    </location>
</feature>
<dbReference type="Proteomes" id="UP000288943">
    <property type="component" value="Chromosome"/>
</dbReference>
<dbReference type="OrthoDB" id="140416at2"/>
<evidence type="ECO:0000313" key="4">
    <source>
        <dbReference type="EMBL" id="QAV21194.1"/>
    </source>
</evidence>
<feature type="transmembrane region" description="Helical" evidence="2">
    <location>
        <begin position="31"/>
        <end position="52"/>
    </location>
</feature>
<reference evidence="3 6" key="2">
    <citation type="submission" date="2022-05" db="EMBL/GenBank/DDBJ databases">
        <title>Genome Sequencing of Bee-Associated Microbes.</title>
        <authorList>
            <person name="Dunlap C."/>
        </authorList>
    </citation>
    <scope>NUCLEOTIDE SEQUENCE [LARGE SCALE GENOMIC DNA]</scope>
    <source>
        <strain evidence="3 6">NRRL B-23120</strain>
    </source>
</reference>
<protein>
    <submittedName>
        <fullName evidence="4">DUF58 domain-containing protein</fullName>
    </submittedName>
</protein>
<dbReference type="EMBL" id="CP026520">
    <property type="protein sequence ID" value="QAV21194.1"/>
    <property type="molecule type" value="Genomic_DNA"/>
</dbReference>
<gene>
    <name evidence="3" type="ORF">M5X16_06035</name>
    <name evidence="4" type="ORF">PC41400_27420</name>
</gene>
<evidence type="ECO:0000313" key="5">
    <source>
        <dbReference type="Proteomes" id="UP000288943"/>
    </source>
</evidence>
<feature type="compositionally biased region" description="Polar residues" evidence="1">
    <location>
        <begin position="568"/>
        <end position="592"/>
    </location>
</feature>
<feature type="region of interest" description="Disordered" evidence="1">
    <location>
        <begin position="566"/>
        <end position="612"/>
    </location>
</feature>
<keyword evidence="2" id="KW-0812">Transmembrane</keyword>
<reference evidence="4 5" key="1">
    <citation type="submission" date="2018-01" db="EMBL/GenBank/DDBJ databases">
        <title>The whole genome sequencing and assembly of Paenibacillus chitinolyticus KCCM 41400 strain.</title>
        <authorList>
            <person name="Kim J.-Y."/>
            <person name="Park M.-K."/>
            <person name="Lee Y.-J."/>
            <person name="Yi H."/>
            <person name="Bahn Y.-S."/>
            <person name="Kim J.F."/>
            <person name="Lee D.-W."/>
        </authorList>
    </citation>
    <scope>NUCLEOTIDE SEQUENCE [LARGE SCALE GENOMIC DNA]</scope>
    <source>
        <strain evidence="4 5">KCCM 41400</strain>
    </source>
</reference>
<name>A0A410X3I8_9BACL</name>
<dbReference type="PANTHER" id="PTHR34351:SF2">
    <property type="entry name" value="DUF58 DOMAIN-CONTAINING PROTEIN"/>
    <property type="match status" value="1"/>
</dbReference>
<keyword evidence="2" id="KW-0472">Membrane</keyword>
<organism evidence="4 5">
    <name type="scientific">Paenibacillus chitinolyticus</name>
    <dbReference type="NCBI Taxonomy" id="79263"/>
    <lineage>
        <taxon>Bacteria</taxon>
        <taxon>Bacillati</taxon>
        <taxon>Bacillota</taxon>
        <taxon>Bacilli</taxon>
        <taxon>Bacillales</taxon>
        <taxon>Paenibacillaceae</taxon>
        <taxon>Paenibacillus</taxon>
    </lineage>
</organism>
<dbReference type="KEGG" id="pchi:PC41400_27420"/>
<dbReference type="Proteomes" id="UP001527202">
    <property type="component" value="Unassembled WGS sequence"/>
</dbReference>
<dbReference type="PANTHER" id="PTHR34351">
    <property type="entry name" value="SLR1927 PROTEIN-RELATED"/>
    <property type="match status" value="1"/>
</dbReference>
<dbReference type="AlphaFoldDB" id="A0A410X3I8"/>
<evidence type="ECO:0000256" key="2">
    <source>
        <dbReference type="SAM" id="Phobius"/>
    </source>
</evidence>
<accession>A0A410X3I8</accession>
<evidence type="ECO:0000313" key="3">
    <source>
        <dbReference type="EMBL" id="MCY9595332.1"/>
    </source>
</evidence>
<keyword evidence="6" id="KW-1185">Reference proteome</keyword>
<keyword evidence="2" id="KW-1133">Transmembrane helix</keyword>
<proteinExistence type="predicted"/>